<evidence type="ECO:0000313" key="7">
    <source>
        <dbReference type="EMBL" id="UYO61134.1"/>
    </source>
</evidence>
<dbReference type="GO" id="GO:0008168">
    <property type="term" value="F:methyltransferase activity"/>
    <property type="evidence" value="ECO:0007669"/>
    <property type="project" value="UniProtKB-KW"/>
</dbReference>
<dbReference type="EMBL" id="CP087994">
    <property type="protein sequence ID" value="UYO61134.1"/>
    <property type="molecule type" value="Genomic_DNA"/>
</dbReference>
<dbReference type="PANTHER" id="PTHR11061:SF30">
    <property type="entry name" value="TRNA (URACIL(54)-C(5))-METHYLTRANSFERASE"/>
    <property type="match status" value="1"/>
</dbReference>
<dbReference type="SUPFAM" id="SSF50249">
    <property type="entry name" value="Nucleic acid-binding proteins"/>
    <property type="match status" value="1"/>
</dbReference>
<dbReference type="RefSeq" id="WP_263992398.1">
    <property type="nucleotide sequence ID" value="NZ_CP087994.1"/>
</dbReference>
<feature type="binding site" evidence="4">
    <location>
        <position position="334"/>
    </location>
    <ligand>
        <name>S-adenosyl-L-methionine</name>
        <dbReference type="ChEBI" id="CHEBI:59789"/>
    </ligand>
</feature>
<evidence type="ECO:0000256" key="3">
    <source>
        <dbReference type="ARBA" id="ARBA00022691"/>
    </source>
</evidence>
<feature type="active site" description="Nucleophile" evidence="4">
    <location>
        <position position="410"/>
    </location>
</feature>
<dbReference type="InterPro" id="IPR030390">
    <property type="entry name" value="MeTrfase_TrmA_AS"/>
</dbReference>
<feature type="binding site" evidence="4">
    <location>
        <position position="313"/>
    </location>
    <ligand>
        <name>S-adenosyl-L-methionine</name>
        <dbReference type="ChEBI" id="CHEBI:59789"/>
    </ligand>
</feature>
<dbReference type="Pfam" id="PF01938">
    <property type="entry name" value="TRAM"/>
    <property type="match status" value="1"/>
</dbReference>
<evidence type="ECO:0000256" key="1">
    <source>
        <dbReference type="ARBA" id="ARBA00022603"/>
    </source>
</evidence>
<dbReference type="SUPFAM" id="SSF53335">
    <property type="entry name" value="S-adenosyl-L-methionine-dependent methyltransferases"/>
    <property type="match status" value="1"/>
</dbReference>
<dbReference type="Gene3D" id="3.40.50.150">
    <property type="entry name" value="Vaccinia Virus protein VP39"/>
    <property type="match status" value="1"/>
</dbReference>
<organism evidence="7 8">
    <name type="scientific">Acetobacterium wieringae</name>
    <dbReference type="NCBI Taxonomy" id="52694"/>
    <lineage>
        <taxon>Bacteria</taxon>
        <taxon>Bacillati</taxon>
        <taxon>Bacillota</taxon>
        <taxon>Clostridia</taxon>
        <taxon>Eubacteriales</taxon>
        <taxon>Eubacteriaceae</taxon>
        <taxon>Acetobacterium</taxon>
    </lineage>
</organism>
<dbReference type="GO" id="GO:0032259">
    <property type="term" value="P:methylation"/>
    <property type="evidence" value="ECO:0007669"/>
    <property type="project" value="UniProtKB-KW"/>
</dbReference>
<evidence type="ECO:0000259" key="6">
    <source>
        <dbReference type="PROSITE" id="PS50926"/>
    </source>
</evidence>
<dbReference type="Proteomes" id="UP001163550">
    <property type="component" value="Chromosome"/>
</dbReference>
<dbReference type="CDD" id="cd02440">
    <property type="entry name" value="AdoMet_MTases"/>
    <property type="match status" value="1"/>
</dbReference>
<dbReference type="PROSITE" id="PS01230">
    <property type="entry name" value="TRMA_1"/>
    <property type="match status" value="1"/>
</dbReference>
<feature type="domain" description="TRAM" evidence="6">
    <location>
        <begin position="7"/>
        <end position="65"/>
    </location>
</feature>
<dbReference type="PROSITE" id="PS51687">
    <property type="entry name" value="SAM_MT_RNA_M5U"/>
    <property type="match status" value="1"/>
</dbReference>
<evidence type="ECO:0000313" key="8">
    <source>
        <dbReference type="Proteomes" id="UP001163550"/>
    </source>
</evidence>
<dbReference type="Gene3D" id="2.40.50.140">
    <property type="entry name" value="Nucleic acid-binding proteins"/>
    <property type="match status" value="1"/>
</dbReference>
<feature type="active site" evidence="5">
    <location>
        <position position="410"/>
    </location>
</feature>
<gene>
    <name evidence="7" type="primary">rlmD</name>
    <name evidence="7" type="ORF">LNN31_10085</name>
</gene>
<accession>A0ABY6HAZ9</accession>
<dbReference type="EC" id="2.1.1.190" evidence="7"/>
<feature type="binding site" evidence="4">
    <location>
        <position position="284"/>
    </location>
    <ligand>
        <name>S-adenosyl-L-methionine</name>
        <dbReference type="ChEBI" id="CHEBI:59789"/>
    </ligand>
</feature>
<dbReference type="Pfam" id="PF05958">
    <property type="entry name" value="tRNA_U5-meth_tr"/>
    <property type="match status" value="1"/>
</dbReference>
<dbReference type="InterPro" id="IPR010280">
    <property type="entry name" value="U5_MeTrfase_fam"/>
</dbReference>
<dbReference type="InterPro" id="IPR002792">
    <property type="entry name" value="TRAM_dom"/>
</dbReference>
<evidence type="ECO:0000256" key="4">
    <source>
        <dbReference type="PROSITE-ProRule" id="PRU01024"/>
    </source>
</evidence>
<dbReference type="Gene3D" id="2.40.50.1070">
    <property type="match status" value="1"/>
</dbReference>
<dbReference type="InterPro" id="IPR012340">
    <property type="entry name" value="NA-bd_OB-fold"/>
</dbReference>
<dbReference type="PROSITE" id="PS50926">
    <property type="entry name" value="TRAM"/>
    <property type="match status" value="1"/>
</dbReference>
<name>A0ABY6HAZ9_9FIRM</name>
<feature type="binding site" evidence="4">
    <location>
        <position position="383"/>
    </location>
    <ligand>
        <name>S-adenosyl-L-methionine</name>
        <dbReference type="ChEBI" id="CHEBI:59789"/>
    </ligand>
</feature>
<protein>
    <submittedName>
        <fullName evidence="7">23S rRNA (Uracil(1939)-C(5))-methyltransferase RlmD</fullName>
        <ecNumber evidence="7">2.1.1.190</ecNumber>
    </submittedName>
</protein>
<dbReference type="PANTHER" id="PTHR11061">
    <property type="entry name" value="RNA M5U METHYLTRANSFERASE"/>
    <property type="match status" value="1"/>
</dbReference>
<sequence length="558" mass="61590">MNETSNPLEVGQQYSMELIDITHSGEGVGRLDNMIVFVDGGLPGDVVEVEIKNVKKTYAQGKLLSISQASPVRVTPDCSYFDQCGGCQIRHMSYPGQLKAKAKMVGDALQRIGGFKELEVAPIIGMEDPLRYRNKAQFKLDRKGMGFYAKRSHQLVHIDDCLNQPESAAAAIKTINALVQELNLSIYDERTHKGYLRGVLQRTNLQGENMITLIINGKELSQRQAIIEGIVAGIPNVKSIYANINREKGNVILGKKSLCVYGAARLVEQIGDLSFSISPNSFFQVNSLQTEKLYDAIKSAAALTGTETIFDLYCGTGTIGLYLAAQAKQVIGIESVGDAVLDARENAGLNQIDNARFFLGRAEDEMLKIIKDEGVKPDLIVLDPPRKGCDESLLQAISELGTPKLIYVSCNPSTLARDLKFMTEAGYAIKTVQPVDLFPGTGHVETVVLLSHKKADTHINVNVEFGEGEGKIPVGKIVEKVEDYRPSEKVTYKMIQEYIDSKYGFKVHTAYIAEVKRDLGLPMHDAPNVVEELKNPRKHPTIEKIEAIKDALKYFRVI</sequence>
<dbReference type="NCBIfam" id="TIGR00479">
    <property type="entry name" value="rumA"/>
    <property type="match status" value="1"/>
</dbReference>
<comment type="similarity">
    <text evidence="4">Belongs to the class I-like SAM-binding methyltransferase superfamily. RNA M5U methyltransferase family.</text>
</comment>
<evidence type="ECO:0000256" key="5">
    <source>
        <dbReference type="PROSITE-ProRule" id="PRU10015"/>
    </source>
</evidence>
<evidence type="ECO:0000256" key="2">
    <source>
        <dbReference type="ARBA" id="ARBA00022679"/>
    </source>
</evidence>
<proteinExistence type="inferred from homology"/>
<keyword evidence="8" id="KW-1185">Reference proteome</keyword>
<keyword evidence="1 4" id="KW-0489">Methyltransferase</keyword>
<dbReference type="InterPro" id="IPR029063">
    <property type="entry name" value="SAM-dependent_MTases_sf"/>
</dbReference>
<keyword evidence="2 4" id="KW-0808">Transferase</keyword>
<keyword evidence="3 4" id="KW-0949">S-adenosyl-L-methionine</keyword>
<reference evidence="7" key="1">
    <citation type="submission" date="2021-11" db="EMBL/GenBank/DDBJ databases">
        <title>Isoprene-degrading acetogen.</title>
        <authorList>
            <person name="Yang Y."/>
            <person name="Jin H."/>
            <person name="Yan J."/>
        </authorList>
    </citation>
    <scope>NUCLEOTIDE SEQUENCE</scope>
    <source>
        <strain evidence="7">Berkeley</strain>
    </source>
</reference>